<dbReference type="Gene3D" id="3.30.750.24">
    <property type="entry name" value="STAS domain"/>
    <property type="match status" value="1"/>
</dbReference>
<dbReference type="Proteomes" id="UP000023152">
    <property type="component" value="Unassembled WGS sequence"/>
</dbReference>
<comment type="subcellular location">
    <subcellularLocation>
        <location evidence="1">Membrane</location>
        <topology evidence="1">Multi-pass membrane protein</topology>
    </subcellularLocation>
</comment>
<feature type="compositionally biased region" description="Polar residues" evidence="5">
    <location>
        <begin position="381"/>
        <end position="396"/>
    </location>
</feature>
<organism evidence="8 9">
    <name type="scientific">Reticulomyxa filosa</name>
    <dbReference type="NCBI Taxonomy" id="46433"/>
    <lineage>
        <taxon>Eukaryota</taxon>
        <taxon>Sar</taxon>
        <taxon>Rhizaria</taxon>
        <taxon>Retaria</taxon>
        <taxon>Foraminifera</taxon>
        <taxon>Monothalamids</taxon>
        <taxon>Reticulomyxidae</taxon>
        <taxon>Reticulomyxa</taxon>
    </lineage>
</organism>
<accession>X6MRY4</accession>
<evidence type="ECO:0000313" key="8">
    <source>
        <dbReference type="EMBL" id="ETO16763.1"/>
    </source>
</evidence>
<evidence type="ECO:0000313" key="9">
    <source>
        <dbReference type="Proteomes" id="UP000023152"/>
    </source>
</evidence>
<dbReference type="PANTHER" id="PTHR11814">
    <property type="entry name" value="SULFATE TRANSPORTER"/>
    <property type="match status" value="1"/>
</dbReference>
<keyword evidence="3 6" id="KW-1133">Transmembrane helix</keyword>
<dbReference type="Pfam" id="PF00916">
    <property type="entry name" value="Sulfate_transp"/>
    <property type="match status" value="1"/>
</dbReference>
<evidence type="ECO:0000256" key="5">
    <source>
        <dbReference type="SAM" id="MobiDB-lite"/>
    </source>
</evidence>
<reference evidence="8 9" key="1">
    <citation type="journal article" date="2013" name="Curr. Biol.">
        <title>The Genome of the Foraminiferan Reticulomyxa filosa.</title>
        <authorList>
            <person name="Glockner G."/>
            <person name="Hulsmann N."/>
            <person name="Schleicher M."/>
            <person name="Noegel A.A."/>
            <person name="Eichinger L."/>
            <person name="Gallinger C."/>
            <person name="Pawlowski J."/>
            <person name="Sierra R."/>
            <person name="Euteneuer U."/>
            <person name="Pillet L."/>
            <person name="Moustafa A."/>
            <person name="Platzer M."/>
            <person name="Groth M."/>
            <person name="Szafranski K."/>
            <person name="Schliwa M."/>
        </authorList>
    </citation>
    <scope>NUCLEOTIDE SEQUENCE [LARGE SCALE GENOMIC DNA]</scope>
</reference>
<feature type="transmembrane region" description="Helical" evidence="6">
    <location>
        <begin position="12"/>
        <end position="36"/>
    </location>
</feature>
<keyword evidence="4 6" id="KW-0472">Membrane</keyword>
<dbReference type="EMBL" id="ASPP01017860">
    <property type="protein sequence ID" value="ETO16763.1"/>
    <property type="molecule type" value="Genomic_DNA"/>
</dbReference>
<feature type="transmembrane region" description="Helical" evidence="6">
    <location>
        <begin position="42"/>
        <end position="60"/>
    </location>
</feature>
<evidence type="ECO:0000259" key="7">
    <source>
        <dbReference type="PROSITE" id="PS50801"/>
    </source>
</evidence>
<feature type="region of interest" description="Disordered" evidence="5">
    <location>
        <begin position="368"/>
        <end position="396"/>
    </location>
</feature>
<dbReference type="Pfam" id="PF01740">
    <property type="entry name" value="STAS"/>
    <property type="match status" value="1"/>
</dbReference>
<evidence type="ECO:0000256" key="2">
    <source>
        <dbReference type="ARBA" id="ARBA00022692"/>
    </source>
</evidence>
<keyword evidence="2 6" id="KW-0812">Transmembrane</keyword>
<evidence type="ECO:0000256" key="1">
    <source>
        <dbReference type="ARBA" id="ARBA00004141"/>
    </source>
</evidence>
<dbReference type="PROSITE" id="PS50801">
    <property type="entry name" value="STAS"/>
    <property type="match status" value="1"/>
</dbReference>
<name>X6MRY4_RETFI</name>
<dbReference type="InterPro" id="IPR002645">
    <property type="entry name" value="STAS_dom"/>
</dbReference>
<feature type="transmembrane region" description="Helical" evidence="6">
    <location>
        <begin position="72"/>
        <end position="102"/>
    </location>
</feature>
<feature type="transmembrane region" description="Helical" evidence="6">
    <location>
        <begin position="292"/>
        <end position="309"/>
    </location>
</feature>
<dbReference type="OrthoDB" id="288203at2759"/>
<gene>
    <name evidence="8" type="ORF">RFI_20575</name>
</gene>
<sequence>MTLDEAGVNSLLYNWICAAIIIIVMILISVLPSLIFWLPRSVLAGIVLYACIGMFPSAKMKEIFLIDTKDSYIVMITFLCTVFWGLFEGLGVGIGLSIVLLVQRSSKPHCALVGRLIDSFMYGSITTFPDAVVVSGVVAFRFDGALFFATTSYLKSAVQVLIERHRRRGILLYFFILDCQAINDIDSSGVLALDTIYKYLNTNSIVLLLTGVKYPVMKLLKRSHLSKLIGEDHVFADVHQAYTYIYARVRLMKGESIADMPNDYIDDKNVNHIKFRSHQTILVFVYTKKHKYVYIFLFTTIIHFHFVSLPKKKKKHNSFIGLEAKTFTTPLNENEKASIAKFCHNHSLEKERKGFQLNANRLRFSFAPKMSSHDPRPRTKSALQNDSSVQTAAFTE</sequence>
<protein>
    <submittedName>
        <fullName evidence="8">Sulfate transporter</fullName>
    </submittedName>
</protein>
<dbReference type="GO" id="GO:0055085">
    <property type="term" value="P:transmembrane transport"/>
    <property type="evidence" value="ECO:0007669"/>
    <property type="project" value="InterPro"/>
</dbReference>
<evidence type="ECO:0000256" key="6">
    <source>
        <dbReference type="SAM" id="Phobius"/>
    </source>
</evidence>
<dbReference type="CDD" id="cd07042">
    <property type="entry name" value="STAS_SulP_like_sulfate_transporter"/>
    <property type="match status" value="1"/>
</dbReference>
<proteinExistence type="predicted"/>
<dbReference type="InterPro" id="IPR001902">
    <property type="entry name" value="SLC26A/SulP_fam"/>
</dbReference>
<dbReference type="SUPFAM" id="SSF52091">
    <property type="entry name" value="SpoIIaa-like"/>
    <property type="match status" value="1"/>
</dbReference>
<dbReference type="GO" id="GO:0016020">
    <property type="term" value="C:membrane"/>
    <property type="evidence" value="ECO:0007669"/>
    <property type="project" value="UniProtKB-SubCell"/>
</dbReference>
<evidence type="ECO:0000256" key="3">
    <source>
        <dbReference type="ARBA" id="ARBA00022989"/>
    </source>
</evidence>
<dbReference type="AlphaFoldDB" id="X6MRY4"/>
<dbReference type="InterPro" id="IPR036513">
    <property type="entry name" value="STAS_dom_sf"/>
</dbReference>
<evidence type="ECO:0000256" key="4">
    <source>
        <dbReference type="ARBA" id="ARBA00023136"/>
    </source>
</evidence>
<keyword evidence="9" id="KW-1185">Reference proteome</keyword>
<dbReference type="InterPro" id="IPR011547">
    <property type="entry name" value="SLC26A/SulP_dom"/>
</dbReference>
<comment type="caution">
    <text evidence="8">The sequence shown here is derived from an EMBL/GenBank/DDBJ whole genome shotgun (WGS) entry which is preliminary data.</text>
</comment>
<feature type="domain" description="STAS" evidence="7">
    <location>
        <begin position="127"/>
        <end position="245"/>
    </location>
</feature>